<feature type="coiled-coil region" evidence="7">
    <location>
        <begin position="29"/>
        <end position="70"/>
    </location>
</feature>
<reference evidence="8 9" key="1">
    <citation type="submission" date="2018-05" db="EMBL/GenBank/DDBJ databases">
        <title>Genomic Encyclopedia of Type Strains, Phase IV (KMG-IV): sequencing the most valuable type-strain genomes for metagenomic binning, comparative biology and taxonomic classification.</title>
        <authorList>
            <person name="Goeker M."/>
        </authorList>
    </citation>
    <scope>NUCLEOTIDE SEQUENCE [LARGE SCALE GENOMIC DNA]</scope>
    <source>
        <strain evidence="8 9">DSM 566</strain>
    </source>
</reference>
<organism evidence="8 9">
    <name type="scientific">Sphaerotilus hippei</name>
    <dbReference type="NCBI Taxonomy" id="744406"/>
    <lineage>
        <taxon>Bacteria</taxon>
        <taxon>Pseudomonadati</taxon>
        <taxon>Pseudomonadota</taxon>
        <taxon>Betaproteobacteria</taxon>
        <taxon>Burkholderiales</taxon>
        <taxon>Sphaerotilaceae</taxon>
        <taxon>Sphaerotilus</taxon>
    </lineage>
</organism>
<accession>A0A318H0F7</accession>
<keyword evidence="5 7" id="KW-0472">Membrane</keyword>
<keyword evidence="9" id="KW-1185">Reference proteome</keyword>
<evidence type="ECO:0000256" key="2">
    <source>
        <dbReference type="ARBA" id="ARBA00022618"/>
    </source>
</evidence>
<evidence type="ECO:0000256" key="3">
    <source>
        <dbReference type="ARBA" id="ARBA00022692"/>
    </source>
</evidence>
<dbReference type="Pfam" id="PF04977">
    <property type="entry name" value="DivIC"/>
    <property type="match status" value="1"/>
</dbReference>
<dbReference type="GO" id="GO:0005886">
    <property type="term" value="C:plasma membrane"/>
    <property type="evidence" value="ECO:0007669"/>
    <property type="project" value="UniProtKB-SubCell"/>
</dbReference>
<keyword evidence="3 7" id="KW-0812">Transmembrane</keyword>
<dbReference type="PANTHER" id="PTHR37485:SF1">
    <property type="entry name" value="CELL DIVISION PROTEIN FTSB"/>
    <property type="match status" value="1"/>
</dbReference>
<comment type="similarity">
    <text evidence="7">Belongs to the FtsB family.</text>
</comment>
<evidence type="ECO:0000313" key="8">
    <source>
        <dbReference type="EMBL" id="PXW96224.1"/>
    </source>
</evidence>
<dbReference type="PANTHER" id="PTHR37485">
    <property type="entry name" value="CELL DIVISION PROTEIN FTSB"/>
    <property type="match status" value="1"/>
</dbReference>
<dbReference type="HAMAP" id="MF_00599">
    <property type="entry name" value="FtsB"/>
    <property type="match status" value="1"/>
</dbReference>
<name>A0A318H0F7_9BURK</name>
<dbReference type="GO" id="GO:0030428">
    <property type="term" value="C:cell septum"/>
    <property type="evidence" value="ECO:0007669"/>
    <property type="project" value="TreeGrafter"/>
</dbReference>
<dbReference type="OrthoDB" id="7061211at2"/>
<dbReference type="EMBL" id="QJJS01000007">
    <property type="protein sequence ID" value="PXW96224.1"/>
    <property type="molecule type" value="Genomic_DNA"/>
</dbReference>
<dbReference type="AlphaFoldDB" id="A0A318H0F7"/>
<proteinExistence type="inferred from homology"/>
<keyword evidence="4 7" id="KW-1133">Transmembrane helix</keyword>
<evidence type="ECO:0000256" key="4">
    <source>
        <dbReference type="ARBA" id="ARBA00022989"/>
    </source>
</evidence>
<gene>
    <name evidence="7" type="primary">ftsB</name>
    <name evidence="8" type="ORF">C7444_107130</name>
</gene>
<feature type="topological domain" description="Periplasmic" evidence="7">
    <location>
        <begin position="22"/>
        <end position="91"/>
    </location>
</feature>
<dbReference type="InterPro" id="IPR023081">
    <property type="entry name" value="Cell_div_FtsB"/>
</dbReference>
<dbReference type="RefSeq" id="WP_110400642.1">
    <property type="nucleotide sequence ID" value="NZ_QJJS01000007.1"/>
</dbReference>
<evidence type="ECO:0000256" key="5">
    <source>
        <dbReference type="ARBA" id="ARBA00023136"/>
    </source>
</evidence>
<protein>
    <recommendedName>
        <fullName evidence="7">Cell division protein FtsB</fullName>
    </recommendedName>
</protein>
<dbReference type="Proteomes" id="UP000247811">
    <property type="component" value="Unassembled WGS sequence"/>
</dbReference>
<keyword evidence="2 7" id="KW-0132">Cell division</keyword>
<comment type="caution">
    <text evidence="8">The sequence shown here is derived from an EMBL/GenBank/DDBJ whole genome shotgun (WGS) entry which is preliminary data.</text>
</comment>
<keyword evidence="6 7" id="KW-0131">Cell cycle</keyword>
<keyword evidence="7" id="KW-0997">Cell inner membrane</keyword>
<dbReference type="GO" id="GO:0032153">
    <property type="term" value="C:cell division site"/>
    <property type="evidence" value="ECO:0007669"/>
    <property type="project" value="UniProtKB-UniRule"/>
</dbReference>
<comment type="function">
    <text evidence="7">Essential cell division protein. May link together the upstream cell division proteins, which are predominantly cytoplasmic, with the downstream cell division proteins, which are predominantly periplasmic.</text>
</comment>
<keyword evidence="1 7" id="KW-1003">Cell membrane</keyword>
<evidence type="ECO:0000256" key="7">
    <source>
        <dbReference type="HAMAP-Rule" id="MF_00599"/>
    </source>
</evidence>
<sequence>MRSVTIILGVLIALVHVELWFGDNGVPRVMELRRLLDEQDSRNAQARTRNDRLLAEVRDLQQGLEMFEERARSQLGMLKPDEILVQYTPPR</sequence>
<evidence type="ECO:0000313" key="9">
    <source>
        <dbReference type="Proteomes" id="UP000247811"/>
    </source>
</evidence>
<evidence type="ECO:0000256" key="1">
    <source>
        <dbReference type="ARBA" id="ARBA00022475"/>
    </source>
</evidence>
<comment type="subunit">
    <text evidence="7">Part of a complex composed of FtsB, FtsL and FtsQ.</text>
</comment>
<keyword evidence="7" id="KW-0175">Coiled coil</keyword>
<dbReference type="GO" id="GO:0043093">
    <property type="term" value="P:FtsZ-dependent cytokinesis"/>
    <property type="evidence" value="ECO:0007669"/>
    <property type="project" value="UniProtKB-UniRule"/>
</dbReference>
<evidence type="ECO:0000256" key="6">
    <source>
        <dbReference type="ARBA" id="ARBA00023306"/>
    </source>
</evidence>
<feature type="topological domain" description="Cytoplasmic" evidence="7">
    <location>
        <begin position="1"/>
        <end position="3"/>
    </location>
</feature>
<comment type="subcellular location">
    <subcellularLocation>
        <location evidence="7">Cell inner membrane</location>
        <topology evidence="7">Single-pass type II membrane protein</topology>
    </subcellularLocation>
    <text evidence="7">Localizes to the division septum.</text>
</comment>
<dbReference type="InterPro" id="IPR007060">
    <property type="entry name" value="FtsL/DivIC"/>
</dbReference>